<dbReference type="InterPro" id="IPR035987">
    <property type="entry name" value="Ribosomal_uS8_sf"/>
</dbReference>
<keyword evidence="2 6" id="KW-0689">Ribosomal protein</keyword>
<evidence type="ECO:0000256" key="4">
    <source>
        <dbReference type="ARBA" id="ARBA00035258"/>
    </source>
</evidence>
<reference evidence="6 7" key="1">
    <citation type="journal article" date="2016" name="Nat. Commun.">
        <title>Thousands of microbial genomes shed light on interconnected biogeochemical processes in an aquifer system.</title>
        <authorList>
            <person name="Anantharaman K."/>
            <person name="Brown C.T."/>
            <person name="Hug L.A."/>
            <person name="Sharon I."/>
            <person name="Castelle C.J."/>
            <person name="Probst A.J."/>
            <person name="Thomas B.C."/>
            <person name="Singh A."/>
            <person name="Wilkins M.J."/>
            <person name="Karaoz U."/>
            <person name="Brodie E.L."/>
            <person name="Williams K.H."/>
            <person name="Hubbard S.S."/>
            <person name="Banfield J.F."/>
        </authorList>
    </citation>
    <scope>NUCLEOTIDE SEQUENCE [LARGE SCALE GENOMIC DNA]</scope>
</reference>
<dbReference type="FunFam" id="3.30.1490.10:FF:000001">
    <property type="entry name" value="30S ribosomal protein S8"/>
    <property type="match status" value="1"/>
</dbReference>
<dbReference type="GO" id="GO:0005737">
    <property type="term" value="C:cytoplasm"/>
    <property type="evidence" value="ECO:0007669"/>
    <property type="project" value="UniProtKB-ARBA"/>
</dbReference>
<name>A0A1G2KLS1_9BACT</name>
<dbReference type="InterPro" id="IPR000630">
    <property type="entry name" value="Ribosomal_uS8"/>
</dbReference>
<evidence type="ECO:0000256" key="2">
    <source>
        <dbReference type="ARBA" id="ARBA00022980"/>
    </source>
</evidence>
<dbReference type="GO" id="GO:0006412">
    <property type="term" value="P:translation"/>
    <property type="evidence" value="ECO:0007669"/>
    <property type="project" value="InterPro"/>
</dbReference>
<dbReference type="Gene3D" id="3.30.1490.10">
    <property type="match status" value="1"/>
</dbReference>
<sequence length="128" mass="14402">MDPISDMFIRIKNAQKAGKESAHIPYSKFKYEIAVALHRAGFVGEAERRGKKTRKTLEVSLQYNKEGKPAITEIKLISRPSRRLYSSYREFKLSQHGGVVVVSTPQGVKSVEEARKAKVGGQLLAEIW</sequence>
<dbReference type="GO" id="GO:1990904">
    <property type="term" value="C:ribonucleoprotein complex"/>
    <property type="evidence" value="ECO:0007669"/>
    <property type="project" value="UniProtKB-KW"/>
</dbReference>
<evidence type="ECO:0000256" key="1">
    <source>
        <dbReference type="ARBA" id="ARBA00006471"/>
    </source>
</evidence>
<dbReference type="GO" id="GO:0003735">
    <property type="term" value="F:structural constituent of ribosome"/>
    <property type="evidence" value="ECO:0007669"/>
    <property type="project" value="InterPro"/>
</dbReference>
<dbReference type="SUPFAM" id="SSF56047">
    <property type="entry name" value="Ribosomal protein S8"/>
    <property type="match status" value="1"/>
</dbReference>
<evidence type="ECO:0000313" key="7">
    <source>
        <dbReference type="Proteomes" id="UP000179023"/>
    </source>
</evidence>
<dbReference type="Pfam" id="PF00410">
    <property type="entry name" value="Ribosomal_S8"/>
    <property type="match status" value="1"/>
</dbReference>
<dbReference type="Gene3D" id="3.30.1370.30">
    <property type="match status" value="1"/>
</dbReference>
<dbReference type="Proteomes" id="UP000179023">
    <property type="component" value="Unassembled WGS sequence"/>
</dbReference>
<keyword evidence="3" id="KW-0687">Ribonucleoprotein</keyword>
<evidence type="ECO:0000256" key="5">
    <source>
        <dbReference type="ARBA" id="ARBA00035525"/>
    </source>
</evidence>
<evidence type="ECO:0000313" key="6">
    <source>
        <dbReference type="EMBL" id="OHA00385.1"/>
    </source>
</evidence>
<dbReference type="STRING" id="1802270.A3C07_03550"/>
<dbReference type="GO" id="GO:0005840">
    <property type="term" value="C:ribosome"/>
    <property type="evidence" value="ECO:0007669"/>
    <property type="project" value="UniProtKB-KW"/>
</dbReference>
<dbReference type="EMBL" id="MHQI01000017">
    <property type="protein sequence ID" value="OHA00385.1"/>
    <property type="molecule type" value="Genomic_DNA"/>
</dbReference>
<accession>A0A1G2KLS1</accession>
<comment type="caution">
    <text evidence="6">The sequence shown here is derived from an EMBL/GenBank/DDBJ whole genome shotgun (WGS) entry which is preliminary data.</text>
</comment>
<dbReference type="AlphaFoldDB" id="A0A1G2KLS1"/>
<comment type="similarity">
    <text evidence="1">Belongs to the universal ribosomal protein uS8 family.</text>
</comment>
<evidence type="ECO:0000256" key="3">
    <source>
        <dbReference type="ARBA" id="ARBA00023274"/>
    </source>
</evidence>
<proteinExistence type="inferred from homology"/>
<organism evidence="6 7">
    <name type="scientific">Candidatus Sungbacteria bacterium RIFCSPHIGHO2_02_FULL_47_11</name>
    <dbReference type="NCBI Taxonomy" id="1802270"/>
    <lineage>
        <taxon>Bacteria</taxon>
        <taxon>Candidatus Sungiibacteriota</taxon>
    </lineage>
</organism>
<gene>
    <name evidence="6" type="ORF">A3C07_03550</name>
</gene>
<dbReference type="PANTHER" id="PTHR11758">
    <property type="entry name" value="40S RIBOSOMAL PROTEIN S15A"/>
    <property type="match status" value="1"/>
</dbReference>
<protein>
    <recommendedName>
        <fullName evidence="4">Small ribosomal subunit protein uS8</fullName>
    </recommendedName>
    <alternativeName>
        <fullName evidence="5">30S ribosomal protein S8</fullName>
    </alternativeName>
</protein>